<dbReference type="Proteomes" id="UP000049855">
    <property type="component" value="Unassembled WGS sequence"/>
</dbReference>
<name>A0A0U1L168_9FIRM</name>
<protein>
    <submittedName>
        <fullName evidence="1">Uncharacterized protein</fullName>
    </submittedName>
</protein>
<evidence type="ECO:0000313" key="1">
    <source>
        <dbReference type="EMBL" id="CQR73430.1"/>
    </source>
</evidence>
<reference evidence="2" key="1">
    <citation type="submission" date="2015-03" db="EMBL/GenBank/DDBJ databases">
        <authorList>
            <person name="Nijsse Bart"/>
        </authorList>
    </citation>
    <scope>NUCLEOTIDE SEQUENCE [LARGE SCALE GENOMIC DNA]</scope>
</reference>
<proteinExistence type="predicted"/>
<dbReference type="AlphaFoldDB" id="A0A0U1L168"/>
<keyword evidence="2" id="KW-1185">Reference proteome</keyword>
<sequence>MDNYIVPKSEGIYSIKLPPAACHCPFWGMKKDQHFRRSFHLYYVDFNGYRLYV</sequence>
<organism evidence="1 2">
    <name type="scientific">Sporomusa ovata</name>
    <dbReference type="NCBI Taxonomy" id="2378"/>
    <lineage>
        <taxon>Bacteria</taxon>
        <taxon>Bacillati</taxon>
        <taxon>Bacillota</taxon>
        <taxon>Negativicutes</taxon>
        <taxon>Selenomonadales</taxon>
        <taxon>Sporomusaceae</taxon>
        <taxon>Sporomusa</taxon>
    </lineage>
</organism>
<gene>
    <name evidence="1" type="ORF">SpAn4DRAFT_2662</name>
</gene>
<accession>A0A0U1L168</accession>
<evidence type="ECO:0000313" key="2">
    <source>
        <dbReference type="Proteomes" id="UP000049855"/>
    </source>
</evidence>
<dbReference type="EMBL" id="CTRP01000012">
    <property type="protein sequence ID" value="CQR73430.1"/>
    <property type="molecule type" value="Genomic_DNA"/>
</dbReference>